<reference evidence="9 10" key="1">
    <citation type="submission" date="2019-03" db="EMBL/GenBank/DDBJ databases">
        <title>Genomic Encyclopedia of Type Strains, Phase III (KMG-III): the genomes of soil and plant-associated and newly described type strains.</title>
        <authorList>
            <person name="Whitman W."/>
        </authorList>
    </citation>
    <scope>NUCLEOTIDE SEQUENCE [LARGE SCALE GENOMIC DNA]</scope>
    <source>
        <strain evidence="9 10">VKM Ac-2527</strain>
    </source>
</reference>
<feature type="transmembrane region" description="Helical" evidence="7">
    <location>
        <begin position="12"/>
        <end position="36"/>
    </location>
</feature>
<protein>
    <submittedName>
        <fullName evidence="9">Multiple sugar transport system permease protein/raffinose/stachyose/melibiose transport system permease protein</fullName>
    </submittedName>
</protein>
<evidence type="ECO:0000259" key="8">
    <source>
        <dbReference type="PROSITE" id="PS50928"/>
    </source>
</evidence>
<evidence type="ECO:0000256" key="3">
    <source>
        <dbReference type="ARBA" id="ARBA00022475"/>
    </source>
</evidence>
<dbReference type="InterPro" id="IPR000515">
    <property type="entry name" value="MetI-like"/>
</dbReference>
<sequence length="295" mass="31843">MAISVFSNRRATALLVMPALAIYTAVMLVPIVWSAIYSFMDGGLIGGFTFTGFDNYTQFFTDPQARSALRFTAIYAVAMTIGQVALGYLLSLLYLFHLRRSSTIVRTLVFFPVVLPTVAVALLFQRVFGLAPVEGPVNALIQTLGGTGIDWLGGTASAVGVLFVMDLWRSMGFYAVLLYAGLMDIPEEMIEAARLDGATGSKLVRHVVLPMLLPVLVSALVFSINGTMKVFDSIIALTGGGPAGSTTPLTLYMFQTAFGFGEYGYGSTIAMVLTLLSLIVTWFILRSTRRHLTAS</sequence>
<feature type="transmembrane region" description="Helical" evidence="7">
    <location>
        <begin position="73"/>
        <end position="96"/>
    </location>
</feature>
<dbReference type="RefSeq" id="WP_133799578.1">
    <property type="nucleotide sequence ID" value="NZ_SNWQ01000003.1"/>
</dbReference>
<comment type="similarity">
    <text evidence="7">Belongs to the binding-protein-dependent transport system permease family.</text>
</comment>
<evidence type="ECO:0000256" key="1">
    <source>
        <dbReference type="ARBA" id="ARBA00004651"/>
    </source>
</evidence>
<feature type="transmembrane region" description="Helical" evidence="7">
    <location>
        <begin position="203"/>
        <end position="224"/>
    </location>
</feature>
<feature type="transmembrane region" description="Helical" evidence="7">
    <location>
        <begin position="108"/>
        <end position="128"/>
    </location>
</feature>
<evidence type="ECO:0000256" key="2">
    <source>
        <dbReference type="ARBA" id="ARBA00022448"/>
    </source>
</evidence>
<dbReference type="PROSITE" id="PS50928">
    <property type="entry name" value="ABC_TM1"/>
    <property type="match status" value="1"/>
</dbReference>
<dbReference type="InterPro" id="IPR035906">
    <property type="entry name" value="MetI-like_sf"/>
</dbReference>
<dbReference type="GO" id="GO:0055085">
    <property type="term" value="P:transmembrane transport"/>
    <property type="evidence" value="ECO:0007669"/>
    <property type="project" value="InterPro"/>
</dbReference>
<name>A0A4V3CAP1_9ACTN</name>
<dbReference type="Proteomes" id="UP000295388">
    <property type="component" value="Unassembled WGS sequence"/>
</dbReference>
<dbReference type="OrthoDB" id="9804439at2"/>
<dbReference type="CDD" id="cd06261">
    <property type="entry name" value="TM_PBP2"/>
    <property type="match status" value="1"/>
</dbReference>
<organism evidence="9 10">
    <name type="scientific">Kribbella caucasensis</name>
    <dbReference type="NCBI Taxonomy" id="2512215"/>
    <lineage>
        <taxon>Bacteria</taxon>
        <taxon>Bacillati</taxon>
        <taxon>Actinomycetota</taxon>
        <taxon>Actinomycetes</taxon>
        <taxon>Propionibacteriales</taxon>
        <taxon>Kribbellaceae</taxon>
        <taxon>Kribbella</taxon>
    </lineage>
</organism>
<proteinExistence type="inferred from homology"/>
<evidence type="ECO:0000256" key="4">
    <source>
        <dbReference type="ARBA" id="ARBA00022692"/>
    </source>
</evidence>
<keyword evidence="9" id="KW-0762">Sugar transport</keyword>
<dbReference type="GO" id="GO:0005886">
    <property type="term" value="C:plasma membrane"/>
    <property type="evidence" value="ECO:0007669"/>
    <property type="project" value="UniProtKB-SubCell"/>
</dbReference>
<evidence type="ECO:0000256" key="5">
    <source>
        <dbReference type="ARBA" id="ARBA00022989"/>
    </source>
</evidence>
<comment type="caution">
    <text evidence="9">The sequence shown here is derived from an EMBL/GenBank/DDBJ whole genome shotgun (WGS) entry which is preliminary data.</text>
</comment>
<dbReference type="Gene3D" id="1.10.3720.10">
    <property type="entry name" value="MetI-like"/>
    <property type="match status" value="1"/>
</dbReference>
<accession>A0A4V3CAP1</accession>
<keyword evidence="4 7" id="KW-0812">Transmembrane</keyword>
<comment type="subcellular location">
    <subcellularLocation>
        <location evidence="1 7">Cell membrane</location>
        <topology evidence="1 7">Multi-pass membrane protein</topology>
    </subcellularLocation>
</comment>
<feature type="transmembrane region" description="Helical" evidence="7">
    <location>
        <begin position="263"/>
        <end position="285"/>
    </location>
</feature>
<keyword evidence="10" id="KW-1185">Reference proteome</keyword>
<dbReference type="EMBL" id="SNWQ01000003">
    <property type="protein sequence ID" value="TDO51672.1"/>
    <property type="molecule type" value="Genomic_DNA"/>
</dbReference>
<keyword evidence="6 7" id="KW-0472">Membrane</keyword>
<keyword evidence="5 7" id="KW-1133">Transmembrane helix</keyword>
<dbReference type="SUPFAM" id="SSF161098">
    <property type="entry name" value="MetI-like"/>
    <property type="match status" value="1"/>
</dbReference>
<dbReference type="PANTHER" id="PTHR43227">
    <property type="entry name" value="BLL4140 PROTEIN"/>
    <property type="match status" value="1"/>
</dbReference>
<dbReference type="PANTHER" id="PTHR43227:SF8">
    <property type="entry name" value="DIACETYLCHITOBIOSE UPTAKE SYSTEM PERMEASE PROTEIN DASB"/>
    <property type="match status" value="1"/>
</dbReference>
<dbReference type="Pfam" id="PF00528">
    <property type="entry name" value="BPD_transp_1"/>
    <property type="match status" value="1"/>
</dbReference>
<feature type="transmembrane region" description="Helical" evidence="7">
    <location>
        <begin position="158"/>
        <end position="182"/>
    </location>
</feature>
<keyword evidence="2 7" id="KW-0813">Transport</keyword>
<evidence type="ECO:0000256" key="6">
    <source>
        <dbReference type="ARBA" id="ARBA00023136"/>
    </source>
</evidence>
<gene>
    <name evidence="9" type="ORF">EV643_103411</name>
</gene>
<evidence type="ECO:0000313" key="9">
    <source>
        <dbReference type="EMBL" id="TDO51672.1"/>
    </source>
</evidence>
<evidence type="ECO:0000256" key="7">
    <source>
        <dbReference type="RuleBase" id="RU363032"/>
    </source>
</evidence>
<keyword evidence="3" id="KW-1003">Cell membrane</keyword>
<feature type="domain" description="ABC transmembrane type-1" evidence="8">
    <location>
        <begin position="69"/>
        <end position="284"/>
    </location>
</feature>
<evidence type="ECO:0000313" key="10">
    <source>
        <dbReference type="Proteomes" id="UP000295388"/>
    </source>
</evidence>
<dbReference type="InterPro" id="IPR050809">
    <property type="entry name" value="UgpAE/MalFG_permease"/>
</dbReference>
<dbReference type="AlphaFoldDB" id="A0A4V3CAP1"/>